<reference evidence="11" key="1">
    <citation type="submission" date="2022-01" db="EMBL/GenBank/DDBJ databases">
        <title>Genome Sequence Resource for Two Populations of Ditylenchus destructor, the Migratory Endoparasitic Phytonematode.</title>
        <authorList>
            <person name="Zhang H."/>
            <person name="Lin R."/>
            <person name="Xie B."/>
        </authorList>
    </citation>
    <scope>NUCLEOTIDE SEQUENCE</scope>
    <source>
        <strain evidence="11">BazhouSP</strain>
    </source>
</reference>
<evidence type="ECO:0000256" key="4">
    <source>
        <dbReference type="ARBA" id="ARBA00022723"/>
    </source>
</evidence>
<keyword evidence="7" id="KW-0511">Multifunctional enzyme</keyword>
<dbReference type="InterPro" id="IPR026017">
    <property type="entry name" value="Lumazine-bd_dom"/>
</dbReference>
<dbReference type="PROSITE" id="PS51177">
    <property type="entry name" value="LUMAZINE_BIND"/>
    <property type="match status" value="2"/>
</dbReference>
<gene>
    <name evidence="11" type="ORF">DdX_03653</name>
</gene>
<keyword evidence="12" id="KW-1185">Reference proteome</keyword>
<evidence type="ECO:0000256" key="6">
    <source>
        <dbReference type="ARBA" id="ARBA00022833"/>
    </source>
</evidence>
<dbReference type="GO" id="GO:0008270">
    <property type="term" value="F:zinc ion binding"/>
    <property type="evidence" value="ECO:0007669"/>
    <property type="project" value="InterPro"/>
</dbReference>
<comment type="pathway">
    <text evidence="1">Cofactor biosynthesis; riboflavin biosynthesis; 5-amino-6-(D-ribitylamino)uracil from GTP: step 2/4.</text>
</comment>
<dbReference type="Gene3D" id="3.40.430.10">
    <property type="entry name" value="Dihydrofolate Reductase, subunit A"/>
    <property type="match status" value="1"/>
</dbReference>
<dbReference type="Gene3D" id="2.40.30.20">
    <property type="match status" value="2"/>
</dbReference>
<keyword evidence="6" id="KW-0862">Zinc</keyword>
<dbReference type="Pfam" id="PF00677">
    <property type="entry name" value="Lum_binding"/>
    <property type="match status" value="1"/>
</dbReference>
<comment type="caution">
    <text evidence="11">The sequence shown here is derived from an EMBL/GenBank/DDBJ whole genome shotgun (WGS) entry which is preliminary data.</text>
</comment>
<dbReference type="InterPro" id="IPR023366">
    <property type="entry name" value="ATP_synth_asu-like_sf"/>
</dbReference>
<comment type="pathway">
    <text evidence="2">Cofactor biosynthesis; riboflavin biosynthesis; 5-amino-6-(D-ribitylamino)uracil from GTP: step 3/4.</text>
</comment>
<dbReference type="GO" id="GO:0008835">
    <property type="term" value="F:diaminohydroxyphosphoribosylaminopyrimidine deaminase activity"/>
    <property type="evidence" value="ECO:0007669"/>
    <property type="project" value="InterPro"/>
</dbReference>
<feature type="chain" id="PRO_5042251372" evidence="8">
    <location>
        <begin position="28"/>
        <end position="522"/>
    </location>
</feature>
<accession>A0AAD4NAQ6</accession>
<dbReference type="InterPro" id="IPR004794">
    <property type="entry name" value="Eubact_RibD"/>
</dbReference>
<evidence type="ECO:0000256" key="5">
    <source>
        <dbReference type="ARBA" id="ARBA00022737"/>
    </source>
</evidence>
<feature type="domain" description="Lumazine-binding" evidence="9">
    <location>
        <begin position="105"/>
        <end position="216"/>
    </location>
</feature>
<dbReference type="InterPro" id="IPR002734">
    <property type="entry name" value="RibDG_C"/>
</dbReference>
<dbReference type="SUPFAM" id="SSF53597">
    <property type="entry name" value="Dihydrofolate reductase-like"/>
    <property type="match status" value="1"/>
</dbReference>
<dbReference type="InterPro" id="IPR016192">
    <property type="entry name" value="APOBEC/CMP_deaminase_Zn-bd"/>
</dbReference>
<dbReference type="CDD" id="cd00402">
    <property type="entry name" value="Riboflavin_synthase_like"/>
    <property type="match status" value="1"/>
</dbReference>
<dbReference type="InterPro" id="IPR016193">
    <property type="entry name" value="Cytidine_deaminase-like"/>
</dbReference>
<keyword evidence="4" id="KW-0479">Metal-binding</keyword>
<feature type="domain" description="Lumazine-binding" evidence="9">
    <location>
        <begin position="1"/>
        <end position="104"/>
    </location>
</feature>
<evidence type="ECO:0000256" key="8">
    <source>
        <dbReference type="SAM" id="SignalP"/>
    </source>
</evidence>
<organism evidence="11 12">
    <name type="scientific">Ditylenchus destructor</name>
    <dbReference type="NCBI Taxonomy" id="166010"/>
    <lineage>
        <taxon>Eukaryota</taxon>
        <taxon>Metazoa</taxon>
        <taxon>Ecdysozoa</taxon>
        <taxon>Nematoda</taxon>
        <taxon>Chromadorea</taxon>
        <taxon>Rhabditida</taxon>
        <taxon>Tylenchina</taxon>
        <taxon>Tylenchomorpha</taxon>
        <taxon>Sphaerularioidea</taxon>
        <taxon>Anguinidae</taxon>
        <taxon>Anguininae</taxon>
        <taxon>Ditylenchus</taxon>
    </lineage>
</organism>
<dbReference type="CDD" id="cd01284">
    <property type="entry name" value="Riboflavin_deaminase-reductase"/>
    <property type="match status" value="1"/>
</dbReference>
<evidence type="ECO:0000256" key="7">
    <source>
        <dbReference type="ARBA" id="ARBA00023268"/>
    </source>
</evidence>
<evidence type="ECO:0000313" key="11">
    <source>
        <dbReference type="EMBL" id="KAI1723492.1"/>
    </source>
</evidence>
<dbReference type="PROSITE" id="PS51747">
    <property type="entry name" value="CYT_DCMP_DEAMINASES_2"/>
    <property type="match status" value="1"/>
</dbReference>
<dbReference type="InterPro" id="IPR002125">
    <property type="entry name" value="CMP_dCMP_dom"/>
</dbReference>
<keyword evidence="8" id="KW-0732">Signal</keyword>
<dbReference type="PANTHER" id="PTHR21098">
    <property type="entry name" value="RIBOFLAVIN SYNTHASE ALPHA CHAIN"/>
    <property type="match status" value="1"/>
</dbReference>
<evidence type="ECO:0000256" key="3">
    <source>
        <dbReference type="ARBA" id="ARBA00022619"/>
    </source>
</evidence>
<dbReference type="AlphaFoldDB" id="A0AAD4NAQ6"/>
<evidence type="ECO:0000256" key="2">
    <source>
        <dbReference type="ARBA" id="ARBA00004910"/>
    </source>
</evidence>
<dbReference type="GO" id="GO:0008703">
    <property type="term" value="F:5-amino-6-(5-phosphoribosylamino)uracil reductase activity"/>
    <property type="evidence" value="ECO:0007669"/>
    <property type="project" value="InterPro"/>
</dbReference>
<dbReference type="GO" id="GO:0004746">
    <property type="term" value="F:riboflavin synthase activity"/>
    <property type="evidence" value="ECO:0007669"/>
    <property type="project" value="TreeGrafter"/>
</dbReference>
<dbReference type="InterPro" id="IPR001783">
    <property type="entry name" value="Lumazine-bd"/>
</dbReference>
<dbReference type="EMBL" id="JAKKPZ010000003">
    <property type="protein sequence ID" value="KAI1723492.1"/>
    <property type="molecule type" value="Genomic_DNA"/>
</dbReference>
<dbReference type="Pfam" id="PF01872">
    <property type="entry name" value="RibD_C"/>
    <property type="match status" value="1"/>
</dbReference>
<feature type="domain" description="CMP/dCMP-type deaminase" evidence="10">
    <location>
        <begin position="230"/>
        <end position="356"/>
    </location>
</feature>
<dbReference type="GO" id="GO:0009231">
    <property type="term" value="P:riboflavin biosynthetic process"/>
    <property type="evidence" value="ECO:0007669"/>
    <property type="project" value="UniProtKB-KW"/>
</dbReference>
<dbReference type="SUPFAM" id="SSF63380">
    <property type="entry name" value="Riboflavin synthase domain-like"/>
    <property type="match status" value="2"/>
</dbReference>
<evidence type="ECO:0000313" key="12">
    <source>
        <dbReference type="Proteomes" id="UP001201812"/>
    </source>
</evidence>
<protein>
    <submittedName>
        <fullName evidence="11">Lumazine binding domain-containing protein</fullName>
    </submittedName>
</protein>
<dbReference type="NCBIfam" id="TIGR00326">
    <property type="entry name" value="eubact_ribD"/>
    <property type="match status" value="1"/>
</dbReference>
<dbReference type="Proteomes" id="UP001201812">
    <property type="component" value="Unassembled WGS sequence"/>
</dbReference>
<dbReference type="PANTHER" id="PTHR21098:SF0">
    <property type="entry name" value="RIBOFLAVIN SYNTHASE"/>
    <property type="match status" value="1"/>
</dbReference>
<feature type="signal peptide" evidence="8">
    <location>
        <begin position="1"/>
        <end position="27"/>
    </location>
</feature>
<dbReference type="PROSITE" id="PS00903">
    <property type="entry name" value="CYT_DCMP_DEAMINASES_1"/>
    <property type="match status" value="1"/>
</dbReference>
<dbReference type="InterPro" id="IPR017938">
    <property type="entry name" value="Riboflavin_synthase-like_b-brl"/>
</dbReference>
<dbReference type="InterPro" id="IPR024072">
    <property type="entry name" value="DHFR-like_dom_sf"/>
</dbReference>
<evidence type="ECO:0000259" key="9">
    <source>
        <dbReference type="PROSITE" id="PS51177"/>
    </source>
</evidence>
<dbReference type="Gene3D" id="3.40.140.10">
    <property type="entry name" value="Cytidine Deaminase, domain 2"/>
    <property type="match status" value="1"/>
</dbReference>
<evidence type="ECO:0000256" key="1">
    <source>
        <dbReference type="ARBA" id="ARBA00004882"/>
    </source>
</evidence>
<dbReference type="Pfam" id="PF00383">
    <property type="entry name" value="dCMP_cyt_deam_1"/>
    <property type="match status" value="1"/>
</dbReference>
<proteinExistence type="predicted"/>
<keyword evidence="5" id="KW-0677">Repeat</keyword>
<dbReference type="SUPFAM" id="SSF53927">
    <property type="entry name" value="Cytidine deaminase-like"/>
    <property type="match status" value="1"/>
</dbReference>
<name>A0AAD4NAQ6_9BILA</name>
<keyword evidence="3" id="KW-0686">Riboflavin biosynthesis</keyword>
<sequence>MGRAAFHASSNQLYILAPLSFWGATSTGDSVAVNGCCLTLLHTPKNGVGSFFVMEETRKLTALTQLYTFEDCSLIPPDLFSNQENFSIVNLELCLRWGQPLGGHVLSGHVDGIGEVVELVENTDKSWTIWFEVGREPLQVQCEHLTGSKLLTPKGSIAVDGVSLTVNEVVVNVDYVTFRVNITPYTWQVTRLKYAHLGQMVNIEFDRTDEYLTTRSINKSVEENGHSFDNQDEYFMRRAIEVGERGRITAPPNPWVGCVIVNFKGQVIGEGAHMKAGTAHAEVVAVKAAIDGGHPLEGSTIYTTLEPCSHFGRTPPCVDILIQHKIGRVVVAVTDPDTKVNGRGIAELRKANITVSTGVLENEASKSLQPYVHHRTTGFPWVVLKLATSLDGKIAYPTESAQRWISGQAARMDTHRRWRSTSQAILVGASTAALDNPLLTTRSEEANTPHFTQPLRIVVGTDWRKWPLGSNLLDTSIAPTLIFTSEKAFVPSSWEKEHKVEVGLPFNSDLVIFYIYLCVLWG</sequence>
<evidence type="ECO:0000259" key="10">
    <source>
        <dbReference type="PROSITE" id="PS51747"/>
    </source>
</evidence>